<dbReference type="Proteomes" id="UP001409585">
    <property type="component" value="Unassembled WGS sequence"/>
</dbReference>
<evidence type="ECO:0000259" key="2">
    <source>
        <dbReference type="Pfam" id="PF12697"/>
    </source>
</evidence>
<dbReference type="GO" id="GO:0016020">
    <property type="term" value="C:membrane"/>
    <property type="evidence" value="ECO:0007669"/>
    <property type="project" value="TreeGrafter"/>
</dbReference>
<proteinExistence type="predicted"/>
<name>A0AAV3U3C3_9ALTE</name>
<comment type="caution">
    <text evidence="3">The sequence shown here is derived from an EMBL/GenBank/DDBJ whole genome shotgun (WGS) entry which is preliminary data.</text>
</comment>
<gene>
    <name evidence="3" type="ORF">GCM10025791_26270</name>
</gene>
<dbReference type="EMBL" id="BAABLX010000024">
    <property type="protein sequence ID" value="GAA4945799.1"/>
    <property type="molecule type" value="Genomic_DNA"/>
</dbReference>
<dbReference type="InterPro" id="IPR000073">
    <property type="entry name" value="AB_hydrolase_1"/>
</dbReference>
<feature type="domain" description="AB hydrolase-1" evidence="2">
    <location>
        <begin position="29"/>
        <end position="256"/>
    </location>
</feature>
<dbReference type="GO" id="GO:0016787">
    <property type="term" value="F:hydrolase activity"/>
    <property type="evidence" value="ECO:0007669"/>
    <property type="project" value="UniProtKB-KW"/>
</dbReference>
<dbReference type="AlphaFoldDB" id="A0AAV3U3C3"/>
<dbReference type="InterPro" id="IPR029058">
    <property type="entry name" value="AB_hydrolase_fold"/>
</dbReference>
<keyword evidence="1 3" id="KW-0378">Hydrolase</keyword>
<reference evidence="4" key="1">
    <citation type="journal article" date="2019" name="Int. J. Syst. Evol. Microbiol.">
        <title>The Global Catalogue of Microorganisms (GCM) 10K type strain sequencing project: providing services to taxonomists for standard genome sequencing and annotation.</title>
        <authorList>
            <consortium name="The Broad Institute Genomics Platform"/>
            <consortium name="The Broad Institute Genome Sequencing Center for Infectious Disease"/>
            <person name="Wu L."/>
            <person name="Ma J."/>
        </authorList>
    </citation>
    <scope>NUCLEOTIDE SEQUENCE [LARGE SCALE GENOMIC DNA]</scope>
    <source>
        <strain evidence="4">JCM 19134</strain>
    </source>
</reference>
<evidence type="ECO:0000256" key="1">
    <source>
        <dbReference type="ARBA" id="ARBA00022801"/>
    </source>
</evidence>
<dbReference type="RefSeq" id="WP_345422846.1">
    <property type="nucleotide sequence ID" value="NZ_AP031496.1"/>
</dbReference>
<evidence type="ECO:0000313" key="3">
    <source>
        <dbReference type="EMBL" id="GAA4945799.1"/>
    </source>
</evidence>
<dbReference type="InterPro" id="IPR050266">
    <property type="entry name" value="AB_hydrolase_sf"/>
</dbReference>
<evidence type="ECO:0000313" key="4">
    <source>
        <dbReference type="Proteomes" id="UP001409585"/>
    </source>
</evidence>
<organism evidence="3 4">
    <name type="scientific">Halioxenophilus aromaticivorans</name>
    <dbReference type="NCBI Taxonomy" id="1306992"/>
    <lineage>
        <taxon>Bacteria</taxon>
        <taxon>Pseudomonadati</taxon>
        <taxon>Pseudomonadota</taxon>
        <taxon>Gammaproteobacteria</taxon>
        <taxon>Alteromonadales</taxon>
        <taxon>Alteromonadaceae</taxon>
        <taxon>Halioxenophilus</taxon>
    </lineage>
</organism>
<dbReference type="SUPFAM" id="SSF53474">
    <property type="entry name" value="alpha/beta-Hydrolases"/>
    <property type="match status" value="1"/>
</dbReference>
<dbReference type="Pfam" id="PF12697">
    <property type="entry name" value="Abhydrolase_6"/>
    <property type="match status" value="1"/>
</dbReference>
<dbReference type="PANTHER" id="PTHR43798:SF31">
    <property type="entry name" value="AB HYDROLASE SUPERFAMILY PROTEIN YCLE"/>
    <property type="match status" value="1"/>
</dbReference>
<accession>A0AAV3U3C3</accession>
<sequence>MSVSEPSHFITAEGISFYIEQVPGEPATIFLHGFAGDMASWSLVWDQLPENFPRIRYDLRGFGLSKITVPEPFSHTSDLLSLVNSLNLSRFNVVGLSMGGAIALNFALGYPQRLNKLVLLSPGLVGWQWSEPWVEKWRSITAAARSGNMATAKQSWWQHPLFDTTRRTADANLLYDSIARYSGEEWLKDYQQEALPDIDRLITLQVETLLLTGERDLDDFRLIASLIENAAQRVTRVDHQGLGHLINIESPAVVAEHILDFLTD</sequence>
<keyword evidence="4" id="KW-1185">Reference proteome</keyword>
<dbReference type="Gene3D" id="3.40.50.1820">
    <property type="entry name" value="alpha/beta hydrolase"/>
    <property type="match status" value="1"/>
</dbReference>
<dbReference type="PANTHER" id="PTHR43798">
    <property type="entry name" value="MONOACYLGLYCEROL LIPASE"/>
    <property type="match status" value="1"/>
</dbReference>
<dbReference type="PRINTS" id="PR00111">
    <property type="entry name" value="ABHYDROLASE"/>
</dbReference>
<protein>
    <submittedName>
        <fullName evidence="3">Alpha/beta hydrolase</fullName>
    </submittedName>
</protein>